<comment type="caution">
    <text evidence="4">The sequence shown here is derived from an EMBL/GenBank/DDBJ whole genome shotgun (WGS) entry which is preliminary data.</text>
</comment>
<protein>
    <submittedName>
        <fullName evidence="4">MCE family protein</fullName>
    </submittedName>
</protein>
<feature type="region of interest" description="Disordered" evidence="1">
    <location>
        <begin position="313"/>
        <end position="350"/>
    </location>
</feature>
<dbReference type="PANTHER" id="PTHR33371">
    <property type="entry name" value="INTERMEMBRANE PHOSPHOLIPID TRANSPORT SYSTEM BINDING PROTEIN MLAD-RELATED"/>
    <property type="match status" value="1"/>
</dbReference>
<feature type="transmembrane region" description="Helical" evidence="2">
    <location>
        <begin position="7"/>
        <end position="25"/>
    </location>
</feature>
<feature type="domain" description="Mce/MlaD" evidence="3">
    <location>
        <begin position="36"/>
        <end position="110"/>
    </location>
</feature>
<dbReference type="InterPro" id="IPR052336">
    <property type="entry name" value="MlaD_Phospholipid_Transporter"/>
</dbReference>
<dbReference type="PANTHER" id="PTHR33371:SF4">
    <property type="entry name" value="INTERMEMBRANE PHOSPHOLIPID TRANSPORT SYSTEM BINDING PROTEIN MLAD"/>
    <property type="match status" value="1"/>
</dbReference>
<gene>
    <name evidence="4" type="ORF">H9779_06180</name>
</gene>
<feature type="compositionally biased region" description="Low complexity" evidence="1">
    <location>
        <begin position="332"/>
        <end position="341"/>
    </location>
</feature>
<sequence>MKREIKIGIFAVLMIGALWAGIRFLKGFDLFSRNMVYYAVYDQVDGVQNASSVLIQGVKVGAVTDILFDPSKDHRVILQLTVKRQYRIPEDSEARIFSNSLMGSKAIGIELGSSDRFLEKGDTLRSVREKDLMDMAGSELDFFKQKISQVTSDLHRTMDNLNTIMEQNTESIRGTMSHLNSISGNVDFLLAAERENLQNAIANLTRFSEMLGENSPRIDSIVRNLNSVSDQIASADLIRNLDATLADLDAILARVKSGEGTVGKLINDPALYESLNRSAENLASLLADLEAYPKRYVHFSLFGGGQKKVEKERARQVAEAQAVQDSLSMQPSDADVSSDSSESSDAEVNE</sequence>
<name>A0A9D2RHY3_9BACT</name>
<reference evidence="4" key="2">
    <citation type="submission" date="2021-04" db="EMBL/GenBank/DDBJ databases">
        <authorList>
            <person name="Gilroy R."/>
        </authorList>
    </citation>
    <scope>NUCLEOTIDE SEQUENCE</scope>
    <source>
        <strain evidence="4">CHK169-11906</strain>
    </source>
</reference>
<evidence type="ECO:0000313" key="4">
    <source>
        <dbReference type="EMBL" id="HJA99167.1"/>
    </source>
</evidence>
<dbReference type="Pfam" id="PF02470">
    <property type="entry name" value="MlaD"/>
    <property type="match status" value="1"/>
</dbReference>
<evidence type="ECO:0000256" key="2">
    <source>
        <dbReference type="SAM" id="Phobius"/>
    </source>
</evidence>
<evidence type="ECO:0000259" key="3">
    <source>
        <dbReference type="Pfam" id="PF02470"/>
    </source>
</evidence>
<keyword evidence="2" id="KW-1133">Transmembrane helix</keyword>
<organism evidence="4 5">
    <name type="scientific">Candidatus Alistipes avicola</name>
    <dbReference type="NCBI Taxonomy" id="2838432"/>
    <lineage>
        <taxon>Bacteria</taxon>
        <taxon>Pseudomonadati</taxon>
        <taxon>Bacteroidota</taxon>
        <taxon>Bacteroidia</taxon>
        <taxon>Bacteroidales</taxon>
        <taxon>Rikenellaceae</taxon>
        <taxon>Alistipes</taxon>
    </lineage>
</organism>
<dbReference type="Proteomes" id="UP000824259">
    <property type="component" value="Unassembled WGS sequence"/>
</dbReference>
<keyword evidence="2" id="KW-0812">Transmembrane</keyword>
<accession>A0A9D2RHY3</accession>
<evidence type="ECO:0000313" key="5">
    <source>
        <dbReference type="Proteomes" id="UP000824259"/>
    </source>
</evidence>
<dbReference type="InterPro" id="IPR003399">
    <property type="entry name" value="Mce/MlaD"/>
</dbReference>
<dbReference type="EMBL" id="DWYR01000016">
    <property type="protein sequence ID" value="HJA99167.1"/>
    <property type="molecule type" value="Genomic_DNA"/>
</dbReference>
<dbReference type="AlphaFoldDB" id="A0A9D2RHY3"/>
<evidence type="ECO:0000256" key="1">
    <source>
        <dbReference type="SAM" id="MobiDB-lite"/>
    </source>
</evidence>
<proteinExistence type="predicted"/>
<reference evidence="4" key="1">
    <citation type="journal article" date="2021" name="PeerJ">
        <title>Extensive microbial diversity within the chicken gut microbiome revealed by metagenomics and culture.</title>
        <authorList>
            <person name="Gilroy R."/>
            <person name="Ravi A."/>
            <person name="Getino M."/>
            <person name="Pursley I."/>
            <person name="Horton D.L."/>
            <person name="Alikhan N.F."/>
            <person name="Baker D."/>
            <person name="Gharbi K."/>
            <person name="Hall N."/>
            <person name="Watson M."/>
            <person name="Adriaenssens E.M."/>
            <person name="Foster-Nyarko E."/>
            <person name="Jarju S."/>
            <person name="Secka A."/>
            <person name="Antonio M."/>
            <person name="Oren A."/>
            <person name="Chaudhuri R.R."/>
            <person name="La Ragione R."/>
            <person name="Hildebrand F."/>
            <person name="Pallen M.J."/>
        </authorList>
    </citation>
    <scope>NUCLEOTIDE SEQUENCE</scope>
    <source>
        <strain evidence="4">CHK169-11906</strain>
    </source>
</reference>
<keyword evidence="2" id="KW-0472">Membrane</keyword>